<dbReference type="PANTHER" id="PTHR36442:SF1">
    <property type="entry name" value="CYCLIC-DI-AMP PHOSPHODIESTERASE PGPH"/>
    <property type="match status" value="1"/>
</dbReference>
<sequence>MAKKLDNQRNIQLKRILTFFFTFLLAFLILMTAIVTKKYNLNPGDIANADIKAPRDTIDQMATKAKEDEVVQQIDKQYTLKTDVSKTAEDNVKNFFQKIIALKDSTVQENDKIAAIKTLNVVKLDDEDYKYLLSVSKEDITLFQNKSLEIIGLVYKKNIEEDKAEDIQAAKNEVENNLNNSSFNRRPRDILNLLITSQIKPNFFYDKEKTDEKIQEAQKNVPKIVIKKNQTIVKEGEPVTESQIELLNELGLLKNSAAGDSLYVYFVLGIFVAVILTIEYFYIYKYYRKIFDNTNNLILISIINIISLVLARSTALISPYLVPMIFGPIMLTLLLNYKISLVVSLLNCVLISGVISFKPEVMILAFVSSVLGSTSLRKMQQRNDILLSTAYIALMCAVLTFSTGTLLSNDMMEVLESTAMGGVGILLSGILAIGFLPVFETTFDIVTTVKLLELSNPNSPLLKKLLMEAPGTYHHSVLVSNLAELAAEEIGGNSVLARIGSFYHDIGKTKRPYFFKENQIGKDNPHDKITPNLSTLIITSHVKDGLEMAKEYNLPKVIRDIIAQHHGTTLVKYFYYKMKNSPEGGEEVKEADFRYPGPIPESKEAGIIMLADSVEAAVRSISEPTKGKIEEMVNNIIKDKLHSGQLDNCDLTLKDLTKIRQCFLKVLSGIYHERIEYPTEEKGVK</sequence>
<dbReference type="InterPro" id="IPR003607">
    <property type="entry name" value="HD/PDEase_dom"/>
</dbReference>
<dbReference type="PANTHER" id="PTHR36442">
    <property type="entry name" value="CYCLIC-DI-AMP PHOSPHODIESTERASE PGPH"/>
    <property type="match status" value="1"/>
</dbReference>
<organism evidence="3 4">
    <name type="scientific">Clostridium intestinale DSM 6191</name>
    <dbReference type="NCBI Taxonomy" id="1121320"/>
    <lineage>
        <taxon>Bacteria</taxon>
        <taxon>Bacillati</taxon>
        <taxon>Bacillota</taxon>
        <taxon>Clostridia</taxon>
        <taxon>Eubacteriales</taxon>
        <taxon>Clostridiaceae</taxon>
        <taxon>Clostridium</taxon>
    </lineage>
</organism>
<feature type="transmembrane region" description="Helical" evidence="1">
    <location>
        <begin position="419"/>
        <end position="439"/>
    </location>
</feature>
<accession>A0A1M5Y448</accession>
<keyword evidence="1" id="KW-0472">Membrane</keyword>
<dbReference type="Pfam" id="PF07698">
    <property type="entry name" value="7TM-7TMR_HD"/>
    <property type="match status" value="1"/>
</dbReference>
<dbReference type="Pfam" id="PF01966">
    <property type="entry name" value="HD"/>
    <property type="match status" value="1"/>
</dbReference>
<dbReference type="CDD" id="cd00077">
    <property type="entry name" value="HDc"/>
    <property type="match status" value="1"/>
</dbReference>
<gene>
    <name evidence="3" type="ORF">SAMN02745941_01836</name>
</gene>
<proteinExistence type="predicted"/>
<dbReference type="NCBIfam" id="TIGR00277">
    <property type="entry name" value="HDIG"/>
    <property type="match status" value="1"/>
</dbReference>
<evidence type="ECO:0000256" key="1">
    <source>
        <dbReference type="SAM" id="Phobius"/>
    </source>
</evidence>
<dbReference type="InterPro" id="IPR011624">
    <property type="entry name" value="Metal-dep_PHydrolase_7TM_extra"/>
</dbReference>
<dbReference type="InterPro" id="IPR006675">
    <property type="entry name" value="HDIG_dom"/>
</dbReference>
<reference evidence="3 4" key="1">
    <citation type="submission" date="2016-11" db="EMBL/GenBank/DDBJ databases">
        <authorList>
            <person name="Jaros S."/>
            <person name="Januszkiewicz K."/>
            <person name="Wedrychowicz H."/>
        </authorList>
    </citation>
    <scope>NUCLEOTIDE SEQUENCE [LARGE SCALE GENOMIC DNA]</scope>
    <source>
        <strain evidence="3 4">DSM 6191</strain>
    </source>
</reference>
<feature type="transmembrane region" description="Helical" evidence="1">
    <location>
        <begin position="342"/>
        <end position="365"/>
    </location>
</feature>
<feature type="transmembrane region" description="Helical" evidence="1">
    <location>
        <begin position="385"/>
        <end position="407"/>
    </location>
</feature>
<evidence type="ECO:0000313" key="4">
    <source>
        <dbReference type="Proteomes" id="UP000184241"/>
    </source>
</evidence>
<evidence type="ECO:0000313" key="3">
    <source>
        <dbReference type="EMBL" id="SHI06736.1"/>
    </source>
</evidence>
<dbReference type="AlphaFoldDB" id="A0A1M5Y448"/>
<dbReference type="Proteomes" id="UP000184241">
    <property type="component" value="Unassembled WGS sequence"/>
</dbReference>
<dbReference type="InterPro" id="IPR052722">
    <property type="entry name" value="PgpH_phosphodiesterase"/>
</dbReference>
<feature type="domain" description="HD/PDEase" evidence="2">
    <location>
        <begin position="468"/>
        <end position="626"/>
    </location>
</feature>
<dbReference type="EMBL" id="FQXU01000005">
    <property type="protein sequence ID" value="SHI06736.1"/>
    <property type="molecule type" value="Genomic_DNA"/>
</dbReference>
<feature type="transmembrane region" description="Helical" evidence="1">
    <location>
        <begin position="16"/>
        <end position="35"/>
    </location>
</feature>
<dbReference type="InterPro" id="IPR006674">
    <property type="entry name" value="HD_domain"/>
</dbReference>
<name>A0A1M5Y448_9CLOT</name>
<dbReference type="RefSeq" id="WP_073018786.1">
    <property type="nucleotide sequence ID" value="NZ_FQXU01000005.1"/>
</dbReference>
<dbReference type="SUPFAM" id="SSF109604">
    <property type="entry name" value="HD-domain/PDEase-like"/>
    <property type="match status" value="1"/>
</dbReference>
<protein>
    <recommendedName>
        <fullName evidence="2">HD/PDEase domain-containing protein</fullName>
    </recommendedName>
</protein>
<feature type="transmembrane region" description="Helical" evidence="1">
    <location>
        <begin position="294"/>
        <end position="311"/>
    </location>
</feature>
<feature type="transmembrane region" description="Helical" evidence="1">
    <location>
        <begin position="262"/>
        <end position="282"/>
    </location>
</feature>
<dbReference type="SMART" id="SM00471">
    <property type="entry name" value="HDc"/>
    <property type="match status" value="1"/>
</dbReference>
<dbReference type="Pfam" id="PF07697">
    <property type="entry name" value="7TMR-HDED"/>
    <property type="match status" value="1"/>
</dbReference>
<keyword evidence="1" id="KW-0812">Transmembrane</keyword>
<evidence type="ECO:0000259" key="2">
    <source>
        <dbReference type="SMART" id="SM00471"/>
    </source>
</evidence>
<dbReference type="Gene3D" id="1.10.3210.10">
    <property type="entry name" value="Hypothetical protein af1432"/>
    <property type="match status" value="1"/>
</dbReference>
<keyword evidence="1" id="KW-1133">Transmembrane helix</keyword>
<dbReference type="InterPro" id="IPR011621">
    <property type="entry name" value="Metal-dep_PHydrolase_7TM_intra"/>
</dbReference>